<dbReference type="GO" id="GO:0050661">
    <property type="term" value="F:NADP binding"/>
    <property type="evidence" value="ECO:0007669"/>
    <property type="project" value="InterPro"/>
</dbReference>
<sequence length="58" mass="6105">MIDMSSIAPLASREISEALKAKGIDMLDAPVSGGEPKAIDGNAVSDGGRRQGYFRQIL</sequence>
<dbReference type="Pfam" id="PF03446">
    <property type="entry name" value="NAD_binding_2"/>
    <property type="match status" value="1"/>
</dbReference>
<reference evidence="2 3" key="1">
    <citation type="submission" date="2020-01" db="EMBL/GenBank/DDBJ databases">
        <title>Dynamics of blaIMP-6 dissemination in carbapenem resistant Enterobacteriacea isolated from regional surveillance in Osaka, Japan.</title>
        <authorList>
            <person name="Abe R."/>
            <person name="Akeda Y."/>
            <person name="Sugawara Y."/>
            <person name="Yamamoto N."/>
            <person name="Tomono K."/>
            <person name="Takeuchi D."/>
            <person name="Kawahara R."/>
            <person name="Hamada S."/>
        </authorList>
    </citation>
    <scope>NUCLEOTIDE SEQUENCE [LARGE SCALE GENOMIC DNA]</scope>
    <source>
        <strain evidence="2 3">E300</strain>
    </source>
</reference>
<protein>
    <recommendedName>
        <fullName evidence="1">6-phosphogluconate dehydrogenase NADP-binding domain-containing protein</fullName>
    </recommendedName>
</protein>
<accession>A0A8S0FK97</accession>
<evidence type="ECO:0000313" key="2">
    <source>
        <dbReference type="EMBL" id="BBU80674.1"/>
    </source>
</evidence>
<dbReference type="SUPFAM" id="SSF51735">
    <property type="entry name" value="NAD(P)-binding Rossmann-fold domains"/>
    <property type="match status" value="1"/>
</dbReference>
<dbReference type="Proteomes" id="UP000467488">
    <property type="component" value="Chromosome"/>
</dbReference>
<dbReference type="AlphaFoldDB" id="A0A8S0FK97"/>
<evidence type="ECO:0000259" key="1">
    <source>
        <dbReference type="Pfam" id="PF03446"/>
    </source>
</evidence>
<gene>
    <name evidence="2" type="ORF">EIMP300_20740</name>
</gene>
<dbReference type="EMBL" id="AP022360">
    <property type="protein sequence ID" value="BBU80674.1"/>
    <property type="molecule type" value="Genomic_DNA"/>
</dbReference>
<evidence type="ECO:0000313" key="3">
    <source>
        <dbReference type="Proteomes" id="UP000467488"/>
    </source>
</evidence>
<dbReference type="Gene3D" id="3.40.50.720">
    <property type="entry name" value="NAD(P)-binding Rossmann-like Domain"/>
    <property type="match status" value="1"/>
</dbReference>
<proteinExistence type="predicted"/>
<organism evidence="2 3">
    <name type="scientific">Escherichia coli</name>
    <dbReference type="NCBI Taxonomy" id="562"/>
    <lineage>
        <taxon>Bacteria</taxon>
        <taxon>Pseudomonadati</taxon>
        <taxon>Pseudomonadota</taxon>
        <taxon>Gammaproteobacteria</taxon>
        <taxon>Enterobacterales</taxon>
        <taxon>Enterobacteriaceae</taxon>
        <taxon>Escherichia</taxon>
    </lineage>
</organism>
<name>A0A8S0FK97_ECOLX</name>
<dbReference type="InterPro" id="IPR006115">
    <property type="entry name" value="6PGDH_NADP-bd"/>
</dbReference>
<feature type="domain" description="6-phosphogluconate dehydrogenase NADP-binding" evidence="1">
    <location>
        <begin position="1"/>
        <end position="53"/>
    </location>
</feature>
<dbReference type="InterPro" id="IPR036291">
    <property type="entry name" value="NAD(P)-bd_dom_sf"/>
</dbReference>